<reference evidence="2 3" key="1">
    <citation type="journal article" date="2015" name="Nature">
        <title>rRNA introns, odd ribosomes, and small enigmatic genomes across a large radiation of phyla.</title>
        <authorList>
            <person name="Brown C.T."/>
            <person name="Hug L.A."/>
            <person name="Thomas B.C."/>
            <person name="Sharon I."/>
            <person name="Castelle C.J."/>
            <person name="Singh A."/>
            <person name="Wilkins M.J."/>
            <person name="Williams K.H."/>
            <person name="Banfield J.F."/>
        </authorList>
    </citation>
    <scope>NUCLEOTIDE SEQUENCE [LARGE SCALE GENOMIC DNA]</scope>
</reference>
<evidence type="ECO:0000313" key="3">
    <source>
        <dbReference type="Proteomes" id="UP000033859"/>
    </source>
</evidence>
<dbReference type="EMBL" id="LCCE01000001">
    <property type="protein sequence ID" value="KKS27802.1"/>
    <property type="molecule type" value="Genomic_DNA"/>
</dbReference>
<keyword evidence="1" id="KW-0732">Signal</keyword>
<accession>A0A0G0XTR7</accession>
<feature type="chain" id="PRO_5002535395" evidence="1">
    <location>
        <begin position="20"/>
        <end position="269"/>
    </location>
</feature>
<feature type="signal peptide" evidence="1">
    <location>
        <begin position="1"/>
        <end position="19"/>
    </location>
</feature>
<name>A0A0G0XTR7_9BACT</name>
<sequence>MLKSVIASLLIFLTASSQTQSFSDKDKEPPLKILRAETQIFINDFCEFNNTCDLKWARLTVKNWEINIGGEPSYGTTMTLEYETSSVKDLENYGFVQFIRGCVFDSAKSKTGIIEKHYAYAKKQFGGIKTFLFTNWTVDSIDKDPFFVGDPKLGRTYFYRWNQVGGSTDLKTEKYYGEQEPTYPRVYVKDIPGSAFFVDDIAKNTSLEFKICLYRANDIPTETVENNIDFAVPIFCFSWTSSHIYNHNKNIFETKIGIDPFCEKCPNTP</sequence>
<evidence type="ECO:0000313" key="2">
    <source>
        <dbReference type="EMBL" id="KKS27802.1"/>
    </source>
</evidence>
<dbReference type="AlphaFoldDB" id="A0A0G0XTR7"/>
<organism evidence="2 3">
    <name type="scientific">Candidatus Yanofskybacteria bacterium GW2011_GWC2_41_9</name>
    <dbReference type="NCBI Taxonomy" id="1619029"/>
    <lineage>
        <taxon>Bacteria</taxon>
        <taxon>Candidatus Yanofskyibacteriota</taxon>
    </lineage>
</organism>
<evidence type="ECO:0000256" key="1">
    <source>
        <dbReference type="SAM" id="SignalP"/>
    </source>
</evidence>
<dbReference type="Proteomes" id="UP000033859">
    <property type="component" value="Unassembled WGS sequence"/>
</dbReference>
<comment type="caution">
    <text evidence="2">The sequence shown here is derived from an EMBL/GenBank/DDBJ whole genome shotgun (WGS) entry which is preliminary data.</text>
</comment>
<protein>
    <submittedName>
        <fullName evidence="2">Uncharacterized protein</fullName>
    </submittedName>
</protein>
<proteinExistence type="predicted"/>
<gene>
    <name evidence="2" type="ORF">UU84_C0001G0034</name>
</gene>